<dbReference type="Pfam" id="PF24972">
    <property type="entry name" value="GBD_ATRN"/>
    <property type="match status" value="1"/>
</dbReference>
<dbReference type="PROSITE" id="PS50026">
    <property type="entry name" value="EGF_3"/>
    <property type="match status" value="1"/>
</dbReference>
<keyword evidence="11" id="KW-0424">Laminin EGF-like domain</keyword>
<evidence type="ECO:0000256" key="5">
    <source>
        <dbReference type="ARBA" id="ARBA00022729"/>
    </source>
</evidence>
<keyword evidence="17" id="KW-1185">Reference proteome</keyword>
<dbReference type="AlphaFoldDB" id="A0A2G8KWR9"/>
<keyword evidence="4 13" id="KW-0812">Transmembrane</keyword>
<dbReference type="PANTHER" id="PTHR46376:SF2">
    <property type="entry name" value="DISTRACTED, ISOFORM B"/>
    <property type="match status" value="1"/>
</dbReference>
<keyword evidence="5" id="KW-0732">Signal</keyword>
<dbReference type="InterPro" id="IPR002049">
    <property type="entry name" value="LE_dom"/>
</dbReference>
<evidence type="ECO:0000259" key="14">
    <source>
        <dbReference type="PROSITE" id="PS01180"/>
    </source>
</evidence>
<evidence type="ECO:0000256" key="2">
    <source>
        <dbReference type="ARBA" id="ARBA00022441"/>
    </source>
</evidence>
<dbReference type="PROSITE" id="PS00022">
    <property type="entry name" value="EGF_1"/>
    <property type="match status" value="1"/>
</dbReference>
<dbReference type="Gene3D" id="2.10.25.10">
    <property type="entry name" value="Laminin"/>
    <property type="match status" value="2"/>
</dbReference>
<dbReference type="SUPFAM" id="SSF117281">
    <property type="entry name" value="Kelch motif"/>
    <property type="match status" value="1"/>
</dbReference>
<feature type="disulfide bond" evidence="12">
    <location>
        <begin position="148"/>
        <end position="157"/>
    </location>
</feature>
<dbReference type="InterPro" id="IPR051568">
    <property type="entry name" value="LZTR1/Attractin"/>
</dbReference>
<feature type="transmembrane region" description="Helical" evidence="13">
    <location>
        <begin position="928"/>
        <end position="952"/>
    </location>
</feature>
<keyword evidence="3 12" id="KW-0245">EGF-like domain</keyword>
<evidence type="ECO:0008006" key="18">
    <source>
        <dbReference type="Google" id="ProtNLM"/>
    </source>
</evidence>
<dbReference type="InterPro" id="IPR016201">
    <property type="entry name" value="PSI"/>
</dbReference>
<dbReference type="InterPro" id="IPR000859">
    <property type="entry name" value="CUB_dom"/>
</dbReference>
<dbReference type="Proteomes" id="UP000230750">
    <property type="component" value="Unassembled WGS sequence"/>
</dbReference>
<protein>
    <recommendedName>
        <fullName evidence="18">Attractin</fullName>
    </recommendedName>
</protein>
<name>A0A2G8KWR9_STIJA</name>
<dbReference type="Pfam" id="PF01437">
    <property type="entry name" value="PSI"/>
    <property type="match status" value="1"/>
</dbReference>
<dbReference type="InterPro" id="IPR000742">
    <property type="entry name" value="EGF"/>
</dbReference>
<feature type="domain" description="EGF-like" evidence="15">
    <location>
        <begin position="124"/>
        <end position="158"/>
    </location>
</feature>
<dbReference type="InterPro" id="IPR035914">
    <property type="entry name" value="Sperma_CUB_dom_sf"/>
</dbReference>
<dbReference type="CDD" id="cd00055">
    <property type="entry name" value="EGF_Lam"/>
    <property type="match status" value="2"/>
</dbReference>
<dbReference type="STRING" id="307972.A0A2G8KWR9"/>
<dbReference type="PROSITE" id="PS01186">
    <property type="entry name" value="EGF_2"/>
    <property type="match status" value="1"/>
</dbReference>
<keyword evidence="6" id="KW-0677">Repeat</keyword>
<dbReference type="Gene3D" id="2.120.10.80">
    <property type="entry name" value="Kelch-type beta propeller"/>
    <property type="match status" value="2"/>
</dbReference>
<comment type="subcellular location">
    <subcellularLocation>
        <location evidence="1">Membrane</location>
        <topology evidence="1">Single-pass membrane protein</topology>
    </subcellularLocation>
</comment>
<dbReference type="GO" id="GO:0016020">
    <property type="term" value="C:membrane"/>
    <property type="evidence" value="ECO:0007669"/>
    <property type="project" value="UniProtKB-SubCell"/>
</dbReference>
<evidence type="ECO:0000256" key="1">
    <source>
        <dbReference type="ARBA" id="ARBA00004167"/>
    </source>
</evidence>
<evidence type="ECO:0000313" key="16">
    <source>
        <dbReference type="EMBL" id="PIK52415.1"/>
    </source>
</evidence>
<dbReference type="PROSITE" id="PS01248">
    <property type="entry name" value="EGF_LAM_1"/>
    <property type="match status" value="1"/>
</dbReference>
<evidence type="ECO:0000256" key="11">
    <source>
        <dbReference type="ARBA" id="ARBA00023292"/>
    </source>
</evidence>
<comment type="caution">
    <text evidence="16">The sequence shown here is derived from an EMBL/GenBank/DDBJ whole genome shotgun (WGS) entry which is preliminary data.</text>
</comment>
<accession>A0A2G8KWR9</accession>
<proteinExistence type="predicted"/>
<dbReference type="SUPFAM" id="SSF49854">
    <property type="entry name" value="Spermadhesin, CUB domain"/>
    <property type="match status" value="1"/>
</dbReference>
<sequence length="1043" mass="115832">MLLMLSSINQCCGSRRLVETSGHILESPANYKTSHKCSWLIDSQRNNTPIHLELEEFATECGWDHLFIYDGDSIHSPLVAALSGPVRYDTTDIRHQFTLTSGFAYLYFYSDAAYSLDGFNISYSIGDCRDRNCSGNGICNTEAYQCQCFEGWTGEGCNIPTCPNDCGTSGNCVAGQCICNQGFYGRDCGTEETEGLWEVREESTVFSRASAASVMIADELWLIGGYDFIKESSMPVFKYNFTSGISVHVPVTSESGNLPQPRYGHSAALYEDVIIIYGGSLIDGPVSSELWFFNITSLSWVQKDSSGSKSMEGHTAHMVNGSMLVFFGYNPTYGYVGWVQQYNISSNSWSILDVTGFPVLGSYGHASVYSEDLGQVFVYGGYPFVRIKSFTQDPFYVFDVHQLKWTILPSPGRPRFLHSAVIEGSRIYVFGGNSHTDSNEYRGAKCYTDSFIVYNIDCKEWYEEEVSSGLKEEISSYGHQVAWYNDMMWTFGGYNGVILNSVNTYTPVNCSSVTNETNCELAGNGPTCMWDLSASECLQINLNETIQHNASFLECDPTDSLFNCSTADSCITCIEKQGCGWCDDQCSSSCTNEGCVTPCASQTGCSDCTSSSGCMWCESQNRCIDSQTYMTSFPFGTCLAWVTSQDSCNNIKCSDYHTCELCHEDPACGWCDQGDGTGLGTCMGGSNAGPLNVSAAGSELDFEQCPASDWYFTECPSCQCNGHSICVDGENCSNCSDFTTGEECDSCLLGYHGIPLNGANCSRCECNGHSEYCDQNAVSSKCYCDTKGVLGDQCDRCDELRGYKGNPTINTCFYELLMNFKYTFQLDDTSGENLTKINLYVQPSVQNRDIEFILNVNEPVNFTISYTTTTVEEEQIIVNDTYVDDVYRYRFSRYTYDFRNEVNTTFLFYLSDFTHPFTFRVQVEENPFTIILITFGSLIGFLSCCALALLVVQKLFMWHINREVVQQREVEMAVMASRPFASIFVELVNNAPPDLIPTTKSKPTNAVGVAIEPLKDSKVALTTIIMQLPMQRVKFPLVSPESP</sequence>
<dbReference type="PROSITE" id="PS01180">
    <property type="entry name" value="CUB"/>
    <property type="match status" value="1"/>
</dbReference>
<keyword evidence="7 13" id="KW-1133">Transmembrane helix</keyword>
<evidence type="ECO:0000256" key="6">
    <source>
        <dbReference type="ARBA" id="ARBA00022737"/>
    </source>
</evidence>
<dbReference type="OrthoDB" id="9998912at2759"/>
<organism evidence="16 17">
    <name type="scientific">Stichopus japonicus</name>
    <name type="common">Sea cucumber</name>
    <dbReference type="NCBI Taxonomy" id="307972"/>
    <lineage>
        <taxon>Eukaryota</taxon>
        <taxon>Metazoa</taxon>
        <taxon>Echinodermata</taxon>
        <taxon>Eleutherozoa</taxon>
        <taxon>Echinozoa</taxon>
        <taxon>Holothuroidea</taxon>
        <taxon>Aspidochirotacea</taxon>
        <taxon>Aspidochirotida</taxon>
        <taxon>Stichopodidae</taxon>
        <taxon>Apostichopus</taxon>
    </lineage>
</organism>
<dbReference type="EMBL" id="MRZV01000330">
    <property type="protein sequence ID" value="PIK52415.1"/>
    <property type="molecule type" value="Genomic_DNA"/>
</dbReference>
<dbReference type="Pfam" id="PF23106">
    <property type="entry name" value="EGF_Teneurin"/>
    <property type="match status" value="1"/>
</dbReference>
<keyword evidence="2" id="KW-0880">Kelch repeat</keyword>
<feature type="domain" description="CUB" evidence="14">
    <location>
        <begin position="12"/>
        <end position="126"/>
    </location>
</feature>
<dbReference type="GO" id="GO:0005794">
    <property type="term" value="C:Golgi apparatus"/>
    <property type="evidence" value="ECO:0007669"/>
    <property type="project" value="TreeGrafter"/>
</dbReference>
<comment type="caution">
    <text evidence="12">Lacks conserved residue(s) required for the propagation of feature annotation.</text>
</comment>
<dbReference type="SMART" id="SM00423">
    <property type="entry name" value="PSI"/>
    <property type="match status" value="4"/>
</dbReference>
<evidence type="ECO:0000256" key="12">
    <source>
        <dbReference type="PROSITE-ProRule" id="PRU00076"/>
    </source>
</evidence>
<dbReference type="Pfam" id="PF24981">
    <property type="entry name" value="Beta-prop_ATRN-LZTR1"/>
    <property type="match status" value="1"/>
</dbReference>
<dbReference type="SMART" id="SM00180">
    <property type="entry name" value="EGF_Lam"/>
    <property type="match status" value="2"/>
</dbReference>
<evidence type="ECO:0000256" key="4">
    <source>
        <dbReference type="ARBA" id="ARBA00022692"/>
    </source>
</evidence>
<evidence type="ECO:0000259" key="15">
    <source>
        <dbReference type="PROSITE" id="PS50026"/>
    </source>
</evidence>
<evidence type="ECO:0000256" key="13">
    <source>
        <dbReference type="SAM" id="Phobius"/>
    </source>
</evidence>
<dbReference type="Gene3D" id="2.60.120.290">
    <property type="entry name" value="Spermadhesin, CUB domain"/>
    <property type="match status" value="1"/>
</dbReference>
<evidence type="ECO:0000313" key="17">
    <source>
        <dbReference type="Proteomes" id="UP000230750"/>
    </source>
</evidence>
<dbReference type="SMART" id="SM00042">
    <property type="entry name" value="CUB"/>
    <property type="match status" value="1"/>
</dbReference>
<dbReference type="Pfam" id="PF24973">
    <property type="entry name" value="EGF_LMN_ATRN"/>
    <property type="match status" value="1"/>
</dbReference>
<dbReference type="SMART" id="SM00181">
    <property type="entry name" value="EGF"/>
    <property type="match status" value="2"/>
</dbReference>
<evidence type="ECO:0000256" key="9">
    <source>
        <dbReference type="ARBA" id="ARBA00023157"/>
    </source>
</evidence>
<dbReference type="InterPro" id="IPR015915">
    <property type="entry name" value="Kelch-typ_b-propeller"/>
</dbReference>
<dbReference type="PANTHER" id="PTHR46376">
    <property type="entry name" value="LEUCINE-ZIPPER-LIKE TRANSCRIPTIONAL REGULATOR 1"/>
    <property type="match status" value="1"/>
</dbReference>
<dbReference type="InterPro" id="IPR056863">
    <property type="entry name" value="LMN_ATRN_NET-like_EGF"/>
</dbReference>
<dbReference type="InterPro" id="IPR002165">
    <property type="entry name" value="Plexin_repeat"/>
</dbReference>
<evidence type="ECO:0000256" key="8">
    <source>
        <dbReference type="ARBA" id="ARBA00023136"/>
    </source>
</evidence>
<gene>
    <name evidence="16" type="ORF">BSL78_10727</name>
</gene>
<reference evidence="16 17" key="1">
    <citation type="journal article" date="2017" name="PLoS Biol.">
        <title>The sea cucumber genome provides insights into morphological evolution and visceral regeneration.</title>
        <authorList>
            <person name="Zhang X."/>
            <person name="Sun L."/>
            <person name="Yuan J."/>
            <person name="Sun Y."/>
            <person name="Gao Y."/>
            <person name="Zhang L."/>
            <person name="Li S."/>
            <person name="Dai H."/>
            <person name="Hamel J.F."/>
            <person name="Liu C."/>
            <person name="Yu Y."/>
            <person name="Liu S."/>
            <person name="Lin W."/>
            <person name="Guo K."/>
            <person name="Jin S."/>
            <person name="Xu P."/>
            <person name="Storey K.B."/>
            <person name="Huan P."/>
            <person name="Zhang T."/>
            <person name="Zhou Y."/>
            <person name="Zhang J."/>
            <person name="Lin C."/>
            <person name="Li X."/>
            <person name="Xing L."/>
            <person name="Huo D."/>
            <person name="Sun M."/>
            <person name="Wang L."/>
            <person name="Mercier A."/>
            <person name="Li F."/>
            <person name="Yang H."/>
            <person name="Xiang J."/>
        </authorList>
    </citation>
    <scope>NUCLEOTIDE SEQUENCE [LARGE SCALE GENOMIC DNA]</scope>
    <source>
        <strain evidence="16">Shaxun</strain>
        <tissue evidence="16">Muscle</tissue>
    </source>
</reference>
<evidence type="ECO:0000256" key="7">
    <source>
        <dbReference type="ARBA" id="ARBA00022989"/>
    </source>
</evidence>
<dbReference type="InterPro" id="IPR056737">
    <property type="entry name" value="Beta-prop_ATRN-MKLN-like"/>
</dbReference>
<dbReference type="SUPFAM" id="SSF57196">
    <property type="entry name" value="EGF/Laminin"/>
    <property type="match status" value="1"/>
</dbReference>
<evidence type="ECO:0000256" key="10">
    <source>
        <dbReference type="ARBA" id="ARBA00023180"/>
    </source>
</evidence>
<keyword evidence="9 12" id="KW-1015">Disulfide bond</keyword>
<evidence type="ECO:0000256" key="3">
    <source>
        <dbReference type="ARBA" id="ARBA00022536"/>
    </source>
</evidence>
<dbReference type="CDD" id="cd00041">
    <property type="entry name" value="CUB"/>
    <property type="match status" value="1"/>
</dbReference>
<keyword evidence="10" id="KW-0325">Glycoprotein</keyword>
<keyword evidence="8 13" id="KW-0472">Membrane</keyword>
<dbReference type="InterPro" id="IPR056732">
    <property type="entry name" value="GBD_ATRN"/>
</dbReference>